<feature type="domain" description="CAF17 C-terminal" evidence="2">
    <location>
        <begin position="211"/>
        <end position="277"/>
    </location>
</feature>
<evidence type="ECO:0000256" key="1">
    <source>
        <dbReference type="ARBA" id="ARBA00022946"/>
    </source>
</evidence>
<sequence length="291" mass="31510">MSSATPSHLVRLTGRTVIKVSGPDRIKLLQGLITADLTTLSPETPALWSAILTPQGRWQADFFVIQDPDDTCLLLDCAATQAEDLKKQLSRFKLRSDVQLELTGLTVCAAWGSRPAADIAENAIIFADPRRAEAGWRLIDTPPETAETATESDYNLHRLALGLPDGVQDCEQGRTLAAEANMDLLGALSWTKGCYMGQEVTARMHYRTLLKRRLVPVAATHPLPAPGTPVFAGEAEVGTMRSSQDHIGLALLKVSALEHPLTCDGITLTPRPTEWLKPAIDALSSSENSQP</sequence>
<keyword evidence="4" id="KW-1185">Reference proteome</keyword>
<evidence type="ECO:0000313" key="3">
    <source>
        <dbReference type="EMBL" id="MCX2562483.1"/>
    </source>
</evidence>
<dbReference type="InterPro" id="IPR017703">
    <property type="entry name" value="YgfZ/GCV_T_CS"/>
</dbReference>
<dbReference type="EMBL" id="JAPIUZ010000001">
    <property type="protein sequence ID" value="MCX2562483.1"/>
    <property type="molecule type" value="Genomic_DNA"/>
</dbReference>
<dbReference type="InterPro" id="IPR045179">
    <property type="entry name" value="YgfZ/GcvT"/>
</dbReference>
<dbReference type="Gene3D" id="3.30.1360.120">
    <property type="entry name" value="Probable tRNA modification gtpase trme, domain 1"/>
    <property type="match status" value="1"/>
</dbReference>
<gene>
    <name evidence="3" type="ORF">OQ497_00655</name>
</gene>
<accession>A0ABT3QB23</accession>
<name>A0ABT3QB23_9PROT</name>
<organism evidence="3 4">
    <name type="scientific">Acetobacter thailandicus</name>
    <dbReference type="NCBI Taxonomy" id="1502842"/>
    <lineage>
        <taxon>Bacteria</taxon>
        <taxon>Pseudomonadati</taxon>
        <taxon>Pseudomonadota</taxon>
        <taxon>Alphaproteobacteria</taxon>
        <taxon>Acetobacterales</taxon>
        <taxon>Acetobacteraceae</taxon>
        <taxon>Acetobacter</taxon>
    </lineage>
</organism>
<evidence type="ECO:0000313" key="4">
    <source>
        <dbReference type="Proteomes" id="UP001301152"/>
    </source>
</evidence>
<dbReference type="Proteomes" id="UP001301152">
    <property type="component" value="Unassembled WGS sequence"/>
</dbReference>
<dbReference type="Gene3D" id="2.40.30.160">
    <property type="match status" value="1"/>
</dbReference>
<dbReference type="InterPro" id="IPR027266">
    <property type="entry name" value="TrmE/GcvT-like"/>
</dbReference>
<evidence type="ECO:0000259" key="2">
    <source>
        <dbReference type="Pfam" id="PF25455"/>
    </source>
</evidence>
<dbReference type="InterPro" id="IPR057460">
    <property type="entry name" value="CAF17_C"/>
</dbReference>
<dbReference type="SUPFAM" id="SSF103025">
    <property type="entry name" value="Folate-binding domain"/>
    <property type="match status" value="1"/>
</dbReference>
<proteinExistence type="predicted"/>
<reference evidence="3 4" key="1">
    <citation type="submission" date="2022-11" db="EMBL/GenBank/DDBJ databases">
        <title>Genome sequencing of Acetobacter type strain.</title>
        <authorList>
            <person name="Heo J."/>
            <person name="Lee D."/>
            <person name="Han B.-H."/>
            <person name="Hong S.-B."/>
            <person name="Kwon S.-W."/>
        </authorList>
    </citation>
    <scope>NUCLEOTIDE SEQUENCE [LARGE SCALE GENOMIC DNA]</scope>
    <source>
        <strain evidence="3 4">KACC 21253</strain>
    </source>
</reference>
<dbReference type="NCBIfam" id="TIGR03317">
    <property type="entry name" value="ygfZ_signature"/>
    <property type="match status" value="1"/>
</dbReference>
<keyword evidence="1" id="KW-0809">Transit peptide</keyword>
<comment type="caution">
    <text evidence="3">The sequence shown here is derived from an EMBL/GenBank/DDBJ whole genome shotgun (WGS) entry which is preliminary data.</text>
</comment>
<protein>
    <submittedName>
        <fullName evidence="3">Folate-binding protein YgfZ</fullName>
    </submittedName>
</protein>
<dbReference type="RefSeq" id="WP_173559341.1">
    <property type="nucleotide sequence ID" value="NZ_JAPIUZ010000001.1"/>
</dbReference>
<dbReference type="PANTHER" id="PTHR22602:SF0">
    <property type="entry name" value="TRANSFERASE CAF17, MITOCHONDRIAL-RELATED"/>
    <property type="match status" value="1"/>
</dbReference>
<dbReference type="Pfam" id="PF25455">
    <property type="entry name" value="Beta-barrel_CAF17_C"/>
    <property type="match status" value="1"/>
</dbReference>
<dbReference type="PANTHER" id="PTHR22602">
    <property type="entry name" value="TRANSFERASE CAF17, MITOCHONDRIAL-RELATED"/>
    <property type="match status" value="1"/>
</dbReference>